<dbReference type="CDD" id="cd00067">
    <property type="entry name" value="GAL4"/>
    <property type="match status" value="1"/>
</dbReference>
<evidence type="ECO:0000256" key="2">
    <source>
        <dbReference type="ARBA" id="ARBA00022723"/>
    </source>
</evidence>
<feature type="domain" description="Zn(2)-C6 fungal-type" evidence="4">
    <location>
        <begin position="39"/>
        <end position="69"/>
    </location>
</feature>
<dbReference type="InterPro" id="IPR007219">
    <property type="entry name" value="XnlR_reg_dom"/>
</dbReference>
<evidence type="ECO:0000256" key="3">
    <source>
        <dbReference type="ARBA" id="ARBA00023242"/>
    </source>
</evidence>
<keyword evidence="6" id="KW-1185">Reference proteome</keyword>
<comment type="caution">
    <text evidence="5">The sequence shown here is derived from an EMBL/GenBank/DDBJ whole genome shotgun (WGS) entry which is preliminary data.</text>
</comment>
<keyword evidence="2" id="KW-0479">Metal-binding</keyword>
<dbReference type="GO" id="GO:0003677">
    <property type="term" value="F:DNA binding"/>
    <property type="evidence" value="ECO:0007669"/>
    <property type="project" value="InterPro"/>
</dbReference>
<evidence type="ECO:0000313" key="6">
    <source>
        <dbReference type="Proteomes" id="UP000258309"/>
    </source>
</evidence>
<dbReference type="GO" id="GO:0000981">
    <property type="term" value="F:DNA-binding transcription factor activity, RNA polymerase II-specific"/>
    <property type="evidence" value="ECO:0007669"/>
    <property type="project" value="InterPro"/>
</dbReference>
<dbReference type="OMA" id="WAANGWP"/>
<dbReference type="InterPro" id="IPR001138">
    <property type="entry name" value="Zn2Cys6_DnaBD"/>
</dbReference>
<accession>A0A3E2H804</accession>
<dbReference type="Pfam" id="PF00172">
    <property type="entry name" value="Zn_clus"/>
    <property type="match status" value="1"/>
</dbReference>
<dbReference type="AlphaFoldDB" id="A0A3E2H804"/>
<feature type="non-terminal residue" evidence="5">
    <location>
        <position position="1"/>
    </location>
</feature>
<dbReference type="SMART" id="SM00066">
    <property type="entry name" value="GAL4"/>
    <property type="match status" value="1"/>
</dbReference>
<dbReference type="PANTHER" id="PTHR31001:SF40">
    <property type="entry name" value="ZN(II)2CYS6 TRANSCRIPTION FACTOR (EUROFUNG)"/>
    <property type="match status" value="1"/>
</dbReference>
<dbReference type="Proteomes" id="UP000258309">
    <property type="component" value="Unassembled WGS sequence"/>
</dbReference>
<dbReference type="PROSITE" id="PS00463">
    <property type="entry name" value="ZN2_CY6_FUNGAL_1"/>
    <property type="match status" value="1"/>
</dbReference>
<reference evidence="5 6" key="1">
    <citation type="submission" date="2018-05" db="EMBL/GenBank/DDBJ databases">
        <title>Draft genome sequence of Scytalidium lignicola DSM 105466, a ubiquitous saprotrophic fungus.</title>
        <authorList>
            <person name="Buettner E."/>
            <person name="Gebauer A.M."/>
            <person name="Hofrichter M."/>
            <person name="Liers C."/>
            <person name="Kellner H."/>
        </authorList>
    </citation>
    <scope>NUCLEOTIDE SEQUENCE [LARGE SCALE GENOMIC DNA]</scope>
    <source>
        <strain evidence="5 6">DSM 105466</strain>
    </source>
</reference>
<dbReference type="Pfam" id="PF04082">
    <property type="entry name" value="Fungal_trans"/>
    <property type="match status" value="1"/>
</dbReference>
<sequence>MNTANLSTGLLSATATAPLDPVQMTAPGPEARRRRQATACTTCRDRRVKCDRVRPLCLRCERGGRRCEYISTPVPTIKFVQPLGLEELGPNTQPTTSSKTWKSVIEQQGALIDQPQLGEGTSQEIPFWILAGSKGEAGRAGEFQQTQPTIAQEIHGCKPTSDYPFIPISSFGEAFLSTIWAKLPPQDICQPFFESFTITIHPAIPVFHIPALRQAYSKFWDNLSPGTSAERLLLILAILYTGAANSSSLESSGQSSVIYELYDELAQKLDISSYYVTPSPSSIMLLQGILIMNTFRASHLAPFTAYGLLPWSIRFAQSLQLHVSQNIRNDVDKEAHRRLWWHLVYLDVESTIATGLPAIIFSGSHTTEKPSIISDDTIMRSEANAPSPMMVAMQGHWEWAHRMQIWFERKPEQHEIIHFSRVIENLLKIIGEGTESEWAHVYLEMLIDRAYCMLGLRFWQLDLFKRMDCRSEVVRTSRSFLENFLKLAILSQNLGFSWFVPGLIQPIHALMILLVHLDGCPCPDEEAILSKDLIDQVFNFRLSRILNGSSASISFMIARCSNIHQYNSRYIALTTLKRRVWQKLGWSTPYRHNPEDMMEEDLGTVKFPNSDAPQTPFGVGSSCNYPVEKDSISVLWDEFAAGAPLDNDIASWDEWNLLSTGFFMD</sequence>
<dbReference type="OrthoDB" id="3989227at2759"/>
<proteinExistence type="predicted"/>
<evidence type="ECO:0000256" key="1">
    <source>
        <dbReference type="ARBA" id="ARBA00004123"/>
    </source>
</evidence>
<comment type="subcellular location">
    <subcellularLocation>
        <location evidence="1">Nucleus</location>
    </subcellularLocation>
</comment>
<dbReference type="SUPFAM" id="SSF57701">
    <property type="entry name" value="Zn2/Cys6 DNA-binding domain"/>
    <property type="match status" value="1"/>
</dbReference>
<dbReference type="GO" id="GO:0006351">
    <property type="term" value="P:DNA-templated transcription"/>
    <property type="evidence" value="ECO:0007669"/>
    <property type="project" value="InterPro"/>
</dbReference>
<dbReference type="CDD" id="cd12148">
    <property type="entry name" value="fungal_TF_MHR"/>
    <property type="match status" value="1"/>
</dbReference>
<dbReference type="PROSITE" id="PS50048">
    <property type="entry name" value="ZN2_CY6_FUNGAL_2"/>
    <property type="match status" value="1"/>
</dbReference>
<name>A0A3E2H804_SCYLI</name>
<feature type="non-terminal residue" evidence="5">
    <location>
        <position position="665"/>
    </location>
</feature>
<organism evidence="5 6">
    <name type="scientific">Scytalidium lignicola</name>
    <name type="common">Hyphomycete</name>
    <dbReference type="NCBI Taxonomy" id="5539"/>
    <lineage>
        <taxon>Eukaryota</taxon>
        <taxon>Fungi</taxon>
        <taxon>Dikarya</taxon>
        <taxon>Ascomycota</taxon>
        <taxon>Pezizomycotina</taxon>
        <taxon>Leotiomycetes</taxon>
        <taxon>Leotiomycetes incertae sedis</taxon>
        <taxon>Scytalidium</taxon>
    </lineage>
</organism>
<keyword evidence="3" id="KW-0539">Nucleus</keyword>
<gene>
    <name evidence="5" type="ORF">B7463_g6843</name>
</gene>
<dbReference type="STRING" id="5539.A0A3E2H804"/>
<protein>
    <recommendedName>
        <fullName evidence="4">Zn(2)-C6 fungal-type domain-containing protein</fullName>
    </recommendedName>
</protein>
<dbReference type="EMBL" id="NCSJ02000126">
    <property type="protein sequence ID" value="RFU29504.1"/>
    <property type="molecule type" value="Genomic_DNA"/>
</dbReference>
<dbReference type="GO" id="GO:0005634">
    <property type="term" value="C:nucleus"/>
    <property type="evidence" value="ECO:0007669"/>
    <property type="project" value="UniProtKB-SubCell"/>
</dbReference>
<dbReference type="Gene3D" id="4.10.240.10">
    <property type="entry name" value="Zn(2)-C6 fungal-type DNA-binding domain"/>
    <property type="match status" value="1"/>
</dbReference>
<evidence type="ECO:0000313" key="5">
    <source>
        <dbReference type="EMBL" id="RFU29504.1"/>
    </source>
</evidence>
<dbReference type="InterPro" id="IPR050613">
    <property type="entry name" value="Sec_Metabolite_Reg"/>
</dbReference>
<dbReference type="GO" id="GO:0008270">
    <property type="term" value="F:zinc ion binding"/>
    <property type="evidence" value="ECO:0007669"/>
    <property type="project" value="InterPro"/>
</dbReference>
<dbReference type="PANTHER" id="PTHR31001">
    <property type="entry name" value="UNCHARACTERIZED TRANSCRIPTIONAL REGULATORY PROTEIN"/>
    <property type="match status" value="1"/>
</dbReference>
<evidence type="ECO:0000259" key="4">
    <source>
        <dbReference type="PROSITE" id="PS50048"/>
    </source>
</evidence>
<dbReference type="InterPro" id="IPR036864">
    <property type="entry name" value="Zn2-C6_fun-type_DNA-bd_sf"/>
</dbReference>
<dbReference type="SMART" id="SM00906">
    <property type="entry name" value="Fungal_trans"/>
    <property type="match status" value="1"/>
</dbReference>